<dbReference type="RefSeq" id="WP_093428860.1">
    <property type="nucleotide sequence ID" value="NZ_FOMJ01000008.1"/>
</dbReference>
<dbReference type="EMBL" id="FOMJ01000008">
    <property type="protein sequence ID" value="SFD75369.1"/>
    <property type="molecule type" value="Genomic_DNA"/>
</dbReference>
<dbReference type="OrthoDB" id="6717649at2"/>
<organism evidence="2 3">
    <name type="scientific">Thiohalospira halophila DSM 15071</name>
    <dbReference type="NCBI Taxonomy" id="1123397"/>
    <lineage>
        <taxon>Bacteria</taxon>
        <taxon>Pseudomonadati</taxon>
        <taxon>Pseudomonadota</taxon>
        <taxon>Gammaproteobacteria</taxon>
        <taxon>Thiohalospirales</taxon>
        <taxon>Thiohalospiraceae</taxon>
        <taxon>Thiohalospira</taxon>
    </lineage>
</organism>
<protein>
    <recommendedName>
        <fullName evidence="4">Yip1 domain-containing protein</fullName>
    </recommendedName>
</protein>
<keyword evidence="1" id="KW-1133">Transmembrane helix</keyword>
<feature type="transmembrane region" description="Helical" evidence="1">
    <location>
        <begin position="138"/>
        <end position="162"/>
    </location>
</feature>
<gene>
    <name evidence="2" type="ORF">SAMN05660831_02239</name>
</gene>
<accession>A0A1I1UXK5</accession>
<name>A0A1I1UXK5_9GAMM</name>
<sequence>MAALIRFFWELTLLRRTPQELPDSRGLLGLMLILHVGTGWLLEVRGLEPGRALFSAAAGAAILVVLANILLAAVNHPERAVRTITALAGADVIIGLIARAGMPLLAPESGMMALWQLLLVLWSLVVTAHILRHALSTTLLWGMVIALAYAYLSLALLAPFFYGSL</sequence>
<dbReference type="STRING" id="1123397.SAMN05660831_02239"/>
<evidence type="ECO:0008006" key="4">
    <source>
        <dbReference type="Google" id="ProtNLM"/>
    </source>
</evidence>
<keyword evidence="3" id="KW-1185">Reference proteome</keyword>
<dbReference type="AlphaFoldDB" id="A0A1I1UXK5"/>
<evidence type="ECO:0000256" key="1">
    <source>
        <dbReference type="SAM" id="Phobius"/>
    </source>
</evidence>
<keyword evidence="1" id="KW-0472">Membrane</keyword>
<feature type="transmembrane region" description="Helical" evidence="1">
    <location>
        <begin position="54"/>
        <end position="74"/>
    </location>
</feature>
<keyword evidence="1" id="KW-0812">Transmembrane</keyword>
<reference evidence="2 3" key="1">
    <citation type="submission" date="2016-10" db="EMBL/GenBank/DDBJ databases">
        <authorList>
            <person name="de Groot N.N."/>
        </authorList>
    </citation>
    <scope>NUCLEOTIDE SEQUENCE [LARGE SCALE GENOMIC DNA]</scope>
    <source>
        <strain evidence="2 3">HL3</strain>
    </source>
</reference>
<evidence type="ECO:0000313" key="3">
    <source>
        <dbReference type="Proteomes" id="UP000198611"/>
    </source>
</evidence>
<evidence type="ECO:0000313" key="2">
    <source>
        <dbReference type="EMBL" id="SFD75369.1"/>
    </source>
</evidence>
<feature type="transmembrane region" description="Helical" evidence="1">
    <location>
        <begin position="86"/>
        <end position="106"/>
    </location>
</feature>
<proteinExistence type="predicted"/>
<feature type="transmembrane region" description="Helical" evidence="1">
    <location>
        <begin position="112"/>
        <end position="131"/>
    </location>
</feature>
<dbReference type="Proteomes" id="UP000198611">
    <property type="component" value="Unassembled WGS sequence"/>
</dbReference>
<feature type="transmembrane region" description="Helical" evidence="1">
    <location>
        <begin position="25"/>
        <end position="42"/>
    </location>
</feature>